<organism evidence="4 5">
    <name type="scientific">Flavobacterium phragmitis</name>
    <dbReference type="NCBI Taxonomy" id="739143"/>
    <lineage>
        <taxon>Bacteria</taxon>
        <taxon>Pseudomonadati</taxon>
        <taxon>Bacteroidota</taxon>
        <taxon>Flavobacteriia</taxon>
        <taxon>Flavobacteriales</taxon>
        <taxon>Flavobacteriaceae</taxon>
        <taxon>Flavobacterium</taxon>
    </lineage>
</organism>
<evidence type="ECO:0000256" key="1">
    <source>
        <dbReference type="ARBA" id="ARBA00006484"/>
    </source>
</evidence>
<protein>
    <submittedName>
        <fullName evidence="4">Uncharacterized oxidoreductase</fullName>
    </submittedName>
</protein>
<evidence type="ECO:0000256" key="2">
    <source>
        <dbReference type="ARBA" id="ARBA00023002"/>
    </source>
</evidence>
<gene>
    <name evidence="4" type="ORF">SAMN05216297_102111</name>
</gene>
<dbReference type="InterPro" id="IPR020904">
    <property type="entry name" value="Sc_DH/Rdtase_CS"/>
</dbReference>
<proteinExistence type="inferred from homology"/>
<dbReference type="Proteomes" id="UP000199672">
    <property type="component" value="Unassembled WGS sequence"/>
</dbReference>
<evidence type="ECO:0000313" key="5">
    <source>
        <dbReference type="Proteomes" id="UP000199672"/>
    </source>
</evidence>
<dbReference type="GO" id="GO:0016491">
    <property type="term" value="F:oxidoreductase activity"/>
    <property type="evidence" value="ECO:0007669"/>
    <property type="project" value="UniProtKB-KW"/>
</dbReference>
<comment type="similarity">
    <text evidence="1 3">Belongs to the short-chain dehydrogenases/reductases (SDR) family.</text>
</comment>
<name>A0A1I1LMX3_9FLAO</name>
<dbReference type="STRING" id="739143.SAMN05216297_102111"/>
<dbReference type="InterPro" id="IPR002347">
    <property type="entry name" value="SDR_fam"/>
</dbReference>
<dbReference type="AlphaFoldDB" id="A0A1I1LMX3"/>
<dbReference type="Pfam" id="PF00106">
    <property type="entry name" value="adh_short"/>
    <property type="match status" value="1"/>
</dbReference>
<dbReference type="RefSeq" id="WP_091491532.1">
    <property type="nucleotide sequence ID" value="NZ_FOMH01000002.1"/>
</dbReference>
<dbReference type="PRINTS" id="PR00080">
    <property type="entry name" value="SDRFAMILY"/>
</dbReference>
<keyword evidence="2" id="KW-0560">Oxidoreductase</keyword>
<dbReference type="OrthoDB" id="9810734at2"/>
<dbReference type="SUPFAM" id="SSF51735">
    <property type="entry name" value="NAD(P)-binding Rossmann-fold domains"/>
    <property type="match status" value="1"/>
</dbReference>
<dbReference type="GO" id="GO:0016020">
    <property type="term" value="C:membrane"/>
    <property type="evidence" value="ECO:0007669"/>
    <property type="project" value="TreeGrafter"/>
</dbReference>
<dbReference type="PRINTS" id="PR00081">
    <property type="entry name" value="GDHRDH"/>
</dbReference>
<reference evidence="5" key="1">
    <citation type="submission" date="2016-10" db="EMBL/GenBank/DDBJ databases">
        <authorList>
            <person name="Varghese N."/>
            <person name="Submissions S."/>
        </authorList>
    </citation>
    <scope>NUCLEOTIDE SEQUENCE [LARGE SCALE GENOMIC DNA]</scope>
    <source>
        <strain evidence="5">CGMCC 1.10370</strain>
    </source>
</reference>
<evidence type="ECO:0000313" key="4">
    <source>
        <dbReference type="EMBL" id="SFC74389.1"/>
    </source>
</evidence>
<dbReference type="PROSITE" id="PS00061">
    <property type="entry name" value="ADH_SHORT"/>
    <property type="match status" value="1"/>
</dbReference>
<dbReference type="InterPro" id="IPR036291">
    <property type="entry name" value="NAD(P)-bd_dom_sf"/>
</dbReference>
<evidence type="ECO:0000256" key="3">
    <source>
        <dbReference type="RuleBase" id="RU000363"/>
    </source>
</evidence>
<keyword evidence="5" id="KW-1185">Reference proteome</keyword>
<dbReference type="PANTHER" id="PTHR44196">
    <property type="entry name" value="DEHYDROGENASE/REDUCTASE SDR FAMILY MEMBER 7B"/>
    <property type="match status" value="1"/>
</dbReference>
<dbReference type="Gene3D" id="3.40.50.720">
    <property type="entry name" value="NAD(P)-binding Rossmann-like Domain"/>
    <property type="match status" value="1"/>
</dbReference>
<accession>A0A1I1LMX3</accession>
<sequence>MELKGKTILITGGSAGIGLEAAKQFIAEGARVIITGRDQKKLDLAKKMYPSLTAIKSDASNKEAAEALYREIDQLGGIDILYNNAGIMNGLDNLGISSTKHFEKAAAEINTNYLGIVLLNNLFMDMLQSRKEAAIINTSSILSYTPSILVPTYSASKAAVRFYTEALREHLHVIRSNVKVFEILPPLVKTNMSEGMDGKSITPDVLITGLIKGLKSDTYTIRIGDTKAIYLLNRFLPKMAHKLINPKGASLKQHLNQL</sequence>
<dbReference type="EMBL" id="FOMH01000002">
    <property type="protein sequence ID" value="SFC74389.1"/>
    <property type="molecule type" value="Genomic_DNA"/>
</dbReference>
<dbReference type="PANTHER" id="PTHR44196:SF1">
    <property type="entry name" value="DEHYDROGENASE_REDUCTASE SDR FAMILY MEMBER 7B"/>
    <property type="match status" value="1"/>
</dbReference>